<evidence type="ECO:0000313" key="7">
    <source>
        <dbReference type="EMBL" id="KAK7405689.1"/>
    </source>
</evidence>
<evidence type="ECO:0000256" key="6">
    <source>
        <dbReference type="RuleBase" id="RU367044"/>
    </source>
</evidence>
<evidence type="ECO:0000256" key="2">
    <source>
        <dbReference type="ARBA" id="ARBA00005581"/>
    </source>
</evidence>
<dbReference type="Proteomes" id="UP001386955">
    <property type="component" value="Unassembled WGS sequence"/>
</dbReference>
<dbReference type="Pfam" id="PF05938">
    <property type="entry name" value="Self-incomp_S1"/>
    <property type="match status" value="1"/>
</dbReference>
<evidence type="ECO:0000256" key="3">
    <source>
        <dbReference type="ARBA" id="ARBA00022471"/>
    </source>
</evidence>
<evidence type="ECO:0000313" key="8">
    <source>
        <dbReference type="Proteomes" id="UP001386955"/>
    </source>
</evidence>
<name>A0AAN9SVZ0_PSOTE</name>
<feature type="signal peptide" evidence="6">
    <location>
        <begin position="1"/>
        <end position="25"/>
    </location>
</feature>
<dbReference type="PANTHER" id="PTHR31232:SF43">
    <property type="entry name" value="S-PROTEIN HOMOLOG 29-RELATED"/>
    <property type="match status" value="1"/>
</dbReference>
<comment type="caution">
    <text evidence="7">The sequence shown here is derived from an EMBL/GenBank/DDBJ whole genome shotgun (WGS) entry which is preliminary data.</text>
</comment>
<protein>
    <recommendedName>
        <fullName evidence="6">S-protein homolog</fullName>
    </recommendedName>
</protein>
<dbReference type="GO" id="GO:0005576">
    <property type="term" value="C:extracellular region"/>
    <property type="evidence" value="ECO:0007669"/>
    <property type="project" value="UniProtKB-SubCell"/>
</dbReference>
<keyword evidence="4 6" id="KW-0964">Secreted</keyword>
<keyword evidence="5 6" id="KW-0732">Signal</keyword>
<sequence>MMVSISKIALILLVMLTMLALQLNGNERRLLSSKAQLKGSERRLLSTKSNASFFWPKVTVAITNRLTMKTLGLHCKDKHHDLGYHELKVGQTYIFAVTPKIIFKVTLYFCKFVWLHESHYFDIYVELRDGFCKDNICTWDIFARGPCKIRPTSRECFSWNKVPIEK</sequence>
<dbReference type="AlphaFoldDB" id="A0AAN9SVZ0"/>
<evidence type="ECO:0000256" key="1">
    <source>
        <dbReference type="ARBA" id="ARBA00004613"/>
    </source>
</evidence>
<dbReference type="GO" id="GO:0060320">
    <property type="term" value="P:rejection of self pollen"/>
    <property type="evidence" value="ECO:0007669"/>
    <property type="project" value="UniProtKB-KW"/>
</dbReference>
<organism evidence="7 8">
    <name type="scientific">Psophocarpus tetragonolobus</name>
    <name type="common">Winged bean</name>
    <name type="synonym">Dolichos tetragonolobus</name>
    <dbReference type="NCBI Taxonomy" id="3891"/>
    <lineage>
        <taxon>Eukaryota</taxon>
        <taxon>Viridiplantae</taxon>
        <taxon>Streptophyta</taxon>
        <taxon>Embryophyta</taxon>
        <taxon>Tracheophyta</taxon>
        <taxon>Spermatophyta</taxon>
        <taxon>Magnoliopsida</taxon>
        <taxon>eudicotyledons</taxon>
        <taxon>Gunneridae</taxon>
        <taxon>Pentapetalae</taxon>
        <taxon>rosids</taxon>
        <taxon>fabids</taxon>
        <taxon>Fabales</taxon>
        <taxon>Fabaceae</taxon>
        <taxon>Papilionoideae</taxon>
        <taxon>50 kb inversion clade</taxon>
        <taxon>NPAAA clade</taxon>
        <taxon>indigoferoid/millettioid clade</taxon>
        <taxon>Phaseoleae</taxon>
        <taxon>Psophocarpus</taxon>
    </lineage>
</organism>
<evidence type="ECO:0000256" key="5">
    <source>
        <dbReference type="ARBA" id="ARBA00022729"/>
    </source>
</evidence>
<comment type="subcellular location">
    <subcellularLocation>
        <location evidence="1 6">Secreted</location>
    </subcellularLocation>
</comment>
<gene>
    <name evidence="7" type="ORF">VNO78_07295</name>
</gene>
<comment type="similarity">
    <text evidence="2 6">Belongs to the plant self-incompatibility (S1) protein family.</text>
</comment>
<dbReference type="EMBL" id="JAYMYS010000002">
    <property type="protein sequence ID" value="KAK7405689.1"/>
    <property type="molecule type" value="Genomic_DNA"/>
</dbReference>
<evidence type="ECO:0000256" key="4">
    <source>
        <dbReference type="ARBA" id="ARBA00022525"/>
    </source>
</evidence>
<dbReference type="InterPro" id="IPR010264">
    <property type="entry name" value="Self-incomp_S1"/>
</dbReference>
<keyword evidence="3 6" id="KW-0713">Self-incompatibility</keyword>
<accession>A0AAN9SVZ0</accession>
<reference evidence="7 8" key="1">
    <citation type="submission" date="2024-01" db="EMBL/GenBank/DDBJ databases">
        <title>The genomes of 5 underutilized Papilionoideae crops provide insights into root nodulation and disease resistanc.</title>
        <authorList>
            <person name="Jiang F."/>
        </authorList>
    </citation>
    <scope>NUCLEOTIDE SEQUENCE [LARGE SCALE GENOMIC DNA]</scope>
    <source>
        <strain evidence="7">DUOXIRENSHENG_FW03</strain>
        <tissue evidence="7">Leaves</tissue>
    </source>
</reference>
<keyword evidence="8" id="KW-1185">Reference proteome</keyword>
<proteinExistence type="inferred from homology"/>
<dbReference type="PANTHER" id="PTHR31232">
    <property type="match status" value="1"/>
</dbReference>
<feature type="chain" id="PRO_5042668274" description="S-protein homolog" evidence="6">
    <location>
        <begin position="26"/>
        <end position="166"/>
    </location>
</feature>